<evidence type="ECO:0000256" key="2">
    <source>
        <dbReference type="ARBA" id="ARBA00022692"/>
    </source>
</evidence>
<dbReference type="AlphaFoldDB" id="A0A0D8BTB4"/>
<evidence type="ECO:0000256" key="6">
    <source>
        <dbReference type="SAM" id="Phobius"/>
    </source>
</evidence>
<evidence type="ECO:0000313" key="8">
    <source>
        <dbReference type="Proteomes" id="UP000032522"/>
    </source>
</evidence>
<keyword evidence="3 6" id="KW-1133">Transmembrane helix</keyword>
<evidence type="ECO:0000256" key="5">
    <source>
        <dbReference type="ARBA" id="ARBA00023600"/>
    </source>
</evidence>
<reference evidence="7 8" key="1">
    <citation type="submission" date="2015-01" db="EMBL/GenBank/DDBJ databases">
        <authorList>
            <person name="Filippidou S."/>
            <person name="Jeanneret N."/>
            <person name="Russel-Delif L."/>
            <person name="Junier T."/>
            <person name="Wunderlin T."/>
            <person name="Molina V."/>
            <person name="Johnson S.L."/>
            <person name="Davenport K.W."/>
            <person name="Chain P.S."/>
            <person name="Dorador C."/>
            <person name="Junier P."/>
        </authorList>
    </citation>
    <scope>NUCLEOTIDE SEQUENCE [LARGE SCALE GENOMIC DNA]</scope>
    <source>
        <strain evidence="7 8">Et7/4</strain>
    </source>
</reference>
<gene>
    <name evidence="7" type="ORF">LG52_131</name>
</gene>
<feature type="transmembrane region" description="Helical" evidence="6">
    <location>
        <begin position="12"/>
        <end position="40"/>
    </location>
</feature>
<sequence length="131" mass="14197">MNKPIPMVAVSLFGSFLSLFVGSVDSFVLILLALVIVDYLTGIAASAVEGKLSSQVGFRGIIRKLLIFVLVAASHLVDLAIGWNMHVIRDAIIFFYIANEFISIVENAGRAGVPIPSVLRKAIELLKDEIK</sequence>
<proteinExistence type="inferred from homology"/>
<feature type="transmembrane region" description="Helical" evidence="6">
    <location>
        <begin position="61"/>
        <end position="83"/>
    </location>
</feature>
<dbReference type="RefSeq" id="WP_044730509.1">
    <property type="nucleotide sequence ID" value="NZ_JYBP01000003.1"/>
</dbReference>
<comment type="caution">
    <text evidence="7">The sequence shown here is derived from an EMBL/GenBank/DDBJ whole genome shotgun (WGS) entry which is preliminary data.</text>
</comment>
<evidence type="ECO:0000256" key="4">
    <source>
        <dbReference type="ARBA" id="ARBA00023136"/>
    </source>
</evidence>
<evidence type="ECO:0000256" key="3">
    <source>
        <dbReference type="ARBA" id="ARBA00022989"/>
    </source>
</evidence>
<dbReference type="PATRIC" id="fig|1462.6.peg.223"/>
<protein>
    <submittedName>
        <fullName evidence="7">Toxin secretion/phage lysis holin family protein</fullName>
    </submittedName>
</protein>
<name>A0A0D8BTB4_GEOKU</name>
<organism evidence="7 8">
    <name type="scientific">Geobacillus kaustophilus</name>
    <dbReference type="NCBI Taxonomy" id="1462"/>
    <lineage>
        <taxon>Bacteria</taxon>
        <taxon>Bacillati</taxon>
        <taxon>Bacillota</taxon>
        <taxon>Bacilli</taxon>
        <taxon>Bacillales</taxon>
        <taxon>Anoxybacillaceae</taxon>
        <taxon>Geobacillus</taxon>
        <taxon>Geobacillus thermoleovorans group</taxon>
    </lineage>
</organism>
<comment type="subcellular location">
    <subcellularLocation>
        <location evidence="1">Membrane</location>
        <topology evidence="1">Multi-pass membrane protein</topology>
    </subcellularLocation>
</comment>
<dbReference type="EMBL" id="JYBP01000003">
    <property type="protein sequence ID" value="KJE27370.1"/>
    <property type="molecule type" value="Genomic_DNA"/>
</dbReference>
<dbReference type="OrthoDB" id="88184at2"/>
<evidence type="ECO:0000256" key="1">
    <source>
        <dbReference type="ARBA" id="ARBA00004141"/>
    </source>
</evidence>
<comment type="similarity">
    <text evidence="5">Belongs to the bacteriophage holin family. Cp-1 holin subfamily.</text>
</comment>
<dbReference type="GO" id="GO:0016020">
    <property type="term" value="C:membrane"/>
    <property type="evidence" value="ECO:0007669"/>
    <property type="project" value="UniProtKB-SubCell"/>
</dbReference>
<dbReference type="NCBIfam" id="TIGR01593">
    <property type="entry name" value="holin_tox_secr"/>
    <property type="match status" value="1"/>
</dbReference>
<dbReference type="Proteomes" id="UP000032522">
    <property type="component" value="Unassembled WGS sequence"/>
</dbReference>
<accession>A0A0D8BTB4</accession>
<keyword evidence="4 6" id="KW-0472">Membrane</keyword>
<dbReference type="InterPro" id="IPR006480">
    <property type="entry name" value="Phage_holin_4_1"/>
</dbReference>
<evidence type="ECO:0000313" key="7">
    <source>
        <dbReference type="EMBL" id="KJE27370.1"/>
    </source>
</evidence>
<dbReference type="Pfam" id="PF05105">
    <property type="entry name" value="Phage_holin_4_1"/>
    <property type="match status" value="1"/>
</dbReference>
<keyword evidence="2 6" id="KW-0812">Transmembrane</keyword>